<evidence type="ECO:0000313" key="3">
    <source>
        <dbReference type="Proteomes" id="UP000321328"/>
    </source>
</evidence>
<protein>
    <submittedName>
        <fullName evidence="2">Uncharacterized protein</fullName>
    </submittedName>
</protein>
<reference evidence="2 3" key="1">
    <citation type="submission" date="2019-07" db="EMBL/GenBank/DDBJ databases">
        <title>Whole genome shotgun sequence of Pseudonocardia asaccharolytica NBRC 16224.</title>
        <authorList>
            <person name="Hosoyama A."/>
            <person name="Uohara A."/>
            <person name="Ohji S."/>
            <person name="Ichikawa N."/>
        </authorList>
    </citation>
    <scope>NUCLEOTIDE SEQUENCE [LARGE SCALE GENOMIC DNA]</scope>
    <source>
        <strain evidence="2 3">NBRC 16224</strain>
    </source>
</reference>
<gene>
    <name evidence="2" type="ORF">PA7_25450</name>
</gene>
<name>A0A511D6X4_9PSEU</name>
<dbReference type="AlphaFoldDB" id="A0A511D6X4"/>
<evidence type="ECO:0000313" key="2">
    <source>
        <dbReference type="EMBL" id="GEL18708.1"/>
    </source>
</evidence>
<evidence type="ECO:0000256" key="1">
    <source>
        <dbReference type="SAM" id="MobiDB-lite"/>
    </source>
</evidence>
<keyword evidence="3" id="KW-1185">Reference proteome</keyword>
<feature type="region of interest" description="Disordered" evidence="1">
    <location>
        <begin position="35"/>
        <end position="66"/>
    </location>
</feature>
<organism evidence="2 3">
    <name type="scientific">Pseudonocardia asaccharolytica DSM 44247 = NBRC 16224</name>
    <dbReference type="NCBI Taxonomy" id="1123024"/>
    <lineage>
        <taxon>Bacteria</taxon>
        <taxon>Bacillati</taxon>
        <taxon>Actinomycetota</taxon>
        <taxon>Actinomycetes</taxon>
        <taxon>Pseudonocardiales</taxon>
        <taxon>Pseudonocardiaceae</taxon>
        <taxon>Pseudonocardia</taxon>
    </lineage>
</organism>
<dbReference type="Proteomes" id="UP000321328">
    <property type="component" value="Unassembled WGS sequence"/>
</dbReference>
<comment type="caution">
    <text evidence="2">The sequence shown here is derived from an EMBL/GenBank/DDBJ whole genome shotgun (WGS) entry which is preliminary data.</text>
</comment>
<proteinExistence type="predicted"/>
<dbReference type="EMBL" id="BJVI01000024">
    <property type="protein sequence ID" value="GEL18708.1"/>
    <property type="molecule type" value="Genomic_DNA"/>
</dbReference>
<sequence length="86" mass="9232">MGGRGQRAQDLRKLAGGELARSTRAVAELCQAAHRGLGGHGREPTFRRRPPGTRTGGTRPAQHTGQRAEAFMITEAQRPVPRLPGP</sequence>
<accession>A0A511D6X4</accession>